<dbReference type="eggNOG" id="arCOG09645">
    <property type="taxonomic scope" value="Archaea"/>
</dbReference>
<reference evidence="1 2" key="1">
    <citation type="submission" date="2010-05" db="EMBL/GenBank/DDBJ databases">
        <title>Complete sequence of Methanococcus voltae A3.</title>
        <authorList>
            <consortium name="US DOE Joint Genome Institute"/>
            <person name="Lucas S."/>
            <person name="Copeland A."/>
            <person name="Lapidus A."/>
            <person name="Cheng J.-F."/>
            <person name="Bruce D."/>
            <person name="Goodwin L."/>
            <person name="Pitluck S."/>
            <person name="Lowry S."/>
            <person name="Clum A."/>
            <person name="Land M."/>
            <person name="Hauser L."/>
            <person name="Kyrpides N."/>
            <person name="Mikhailova N."/>
            <person name="Whitman W.B."/>
            <person name="Woyke T."/>
        </authorList>
    </citation>
    <scope>NUCLEOTIDE SEQUENCE [LARGE SCALE GENOMIC DNA]</scope>
    <source>
        <strain evidence="2">ATCC BAA-1334 / A3</strain>
    </source>
</reference>
<dbReference type="KEGG" id="mvo:Mvol_0404"/>
<dbReference type="AlphaFoldDB" id="D7DSF4"/>
<evidence type="ECO:0000313" key="1">
    <source>
        <dbReference type="EMBL" id="ADI36064.1"/>
    </source>
</evidence>
<name>D7DSF4_METV3</name>
<dbReference type="FunCoup" id="D7DSF4">
    <property type="interactions" value="9"/>
</dbReference>
<sequence>MVIAIQKPDQKTISASGKLAILLADSKEEILTTDGLITEFSLESPEALSGSEIIAKNGLKLTIGNDYEINDTFGIFNKITFNTAPSSEDVITVEYSYAIKGLGGASELEVKEEIETEEKSIDFSYAKIQIEKGSSLSASFKDLITLGDIDTMVEFGGNLEITTKYRKYINGSSKTATIAVQVYEEQADVAYGNNSPKRLIILKNVKKKSSDLKFSAAERNFDLTVQKLEIIDYL</sequence>
<dbReference type="STRING" id="456320.Mvol_0404"/>
<protein>
    <submittedName>
        <fullName evidence="1">Uncharacterized protein</fullName>
    </submittedName>
</protein>
<proteinExistence type="predicted"/>
<dbReference type="Proteomes" id="UP000007722">
    <property type="component" value="Chromosome"/>
</dbReference>
<accession>D7DSF4</accession>
<gene>
    <name evidence="1" type="ordered locus">Mvol_0404</name>
</gene>
<dbReference type="HOGENOM" id="CLU_1182899_0_0_2"/>
<organism evidence="1 2">
    <name type="scientific">Methanococcus voltae (strain ATCC BAA-1334 / A3)</name>
    <dbReference type="NCBI Taxonomy" id="456320"/>
    <lineage>
        <taxon>Archaea</taxon>
        <taxon>Methanobacteriati</taxon>
        <taxon>Methanobacteriota</taxon>
        <taxon>Methanomada group</taxon>
        <taxon>Methanococci</taxon>
        <taxon>Methanococcales</taxon>
        <taxon>Methanococcaceae</taxon>
        <taxon>Methanococcus</taxon>
    </lineage>
</organism>
<dbReference type="InParanoid" id="D7DSF4"/>
<keyword evidence="2" id="KW-1185">Reference proteome</keyword>
<dbReference type="EMBL" id="CP002057">
    <property type="protein sequence ID" value="ADI36064.1"/>
    <property type="molecule type" value="Genomic_DNA"/>
</dbReference>
<dbReference type="OrthoDB" id="61992at2157"/>
<evidence type="ECO:0000313" key="2">
    <source>
        <dbReference type="Proteomes" id="UP000007722"/>
    </source>
</evidence>